<reference evidence="1" key="1">
    <citation type="submission" date="2022-07" db="EMBL/GenBank/DDBJ databases">
        <title>Genome Sequence of Lecanicillium saksenae.</title>
        <authorList>
            <person name="Buettner E."/>
        </authorList>
    </citation>
    <scope>NUCLEOTIDE SEQUENCE</scope>
    <source>
        <strain evidence="1">VT-O1</strain>
    </source>
</reference>
<dbReference type="EMBL" id="JANAKD010000127">
    <property type="protein sequence ID" value="KAJ3497223.1"/>
    <property type="molecule type" value="Genomic_DNA"/>
</dbReference>
<evidence type="ECO:0000313" key="2">
    <source>
        <dbReference type="Proteomes" id="UP001148737"/>
    </source>
</evidence>
<evidence type="ECO:0000313" key="1">
    <source>
        <dbReference type="EMBL" id="KAJ3497223.1"/>
    </source>
</evidence>
<gene>
    <name evidence="1" type="ORF">NLG97_g2068</name>
</gene>
<keyword evidence="2" id="KW-1185">Reference proteome</keyword>
<proteinExistence type="predicted"/>
<comment type="caution">
    <text evidence="1">The sequence shown here is derived from an EMBL/GenBank/DDBJ whole genome shotgun (WGS) entry which is preliminary data.</text>
</comment>
<sequence>MDAQALFLQEAPPRKRLRTSHAVGDPSKTARATLAIRPFMAVVERTRLIRLPAAVAASSATSAAVAKLEQECTYGSEANSRGKTDLVLDGVLRIERFLHELGSSIQTTAAGQTTTTPNTILQQSPGSGSVVSPAIAPSVNSNSESPLAESARKTIYQHQATSGSSSQDASGLDNAVLESMHTSTTEAVLQWHHFDVLPTLRTGFESIFHLERSRPPLVVSHVTLFPYLSQDELSEILRSFEDNVNFWYPTASQGQLRMVRSVLGAGAPEKDSLESCLALLVMALGCASQATSNLDAGDGSLLAADAAKKRAARRKMGDVYFGGALKKLHIVHLSLSSTAAQCLFFVALYFAFLCRPLQAWEFIGGAAGKCLTLLGNEAESGDDEDKERTRRIFWACYILER</sequence>
<name>A0ACC1R258_9HYPO</name>
<protein>
    <submittedName>
        <fullName evidence="1">Uncharacterized protein</fullName>
    </submittedName>
</protein>
<accession>A0ACC1R258</accession>
<dbReference type="Proteomes" id="UP001148737">
    <property type="component" value="Unassembled WGS sequence"/>
</dbReference>
<organism evidence="1 2">
    <name type="scientific">Lecanicillium saksenae</name>
    <dbReference type="NCBI Taxonomy" id="468837"/>
    <lineage>
        <taxon>Eukaryota</taxon>
        <taxon>Fungi</taxon>
        <taxon>Dikarya</taxon>
        <taxon>Ascomycota</taxon>
        <taxon>Pezizomycotina</taxon>
        <taxon>Sordariomycetes</taxon>
        <taxon>Hypocreomycetidae</taxon>
        <taxon>Hypocreales</taxon>
        <taxon>Cordycipitaceae</taxon>
        <taxon>Lecanicillium</taxon>
    </lineage>
</organism>